<reference evidence="1 2" key="1">
    <citation type="journal article" date="2016" name="Nat. Commun.">
        <title>Thousands of microbial genomes shed light on interconnected biogeochemical processes in an aquifer system.</title>
        <authorList>
            <person name="Anantharaman K."/>
            <person name="Brown C.T."/>
            <person name="Hug L.A."/>
            <person name="Sharon I."/>
            <person name="Castelle C.J."/>
            <person name="Probst A.J."/>
            <person name="Thomas B.C."/>
            <person name="Singh A."/>
            <person name="Wilkins M.J."/>
            <person name="Karaoz U."/>
            <person name="Brodie E.L."/>
            <person name="Williams K.H."/>
            <person name="Hubbard S.S."/>
            <person name="Banfield J.F."/>
        </authorList>
    </citation>
    <scope>NUCLEOTIDE SEQUENCE [LARGE SCALE GENOMIC DNA]</scope>
</reference>
<name>A0A1F4YE47_9BACT</name>
<dbReference type="SUPFAM" id="SSF53448">
    <property type="entry name" value="Nucleotide-diphospho-sugar transferases"/>
    <property type="match status" value="1"/>
</dbReference>
<gene>
    <name evidence="1" type="ORF">A2876_02475</name>
</gene>
<sequence>MIMAGSIKKFRVLITTAGVGQKFGEITNYTNSALIRVGKKPALSYVIEAYPKDTELVISVGHFGDQIKDFVKLVYPDRKIIFTESKYWTTPKASLGASMYEARELLQQPFIFQAGDTLVDEKIPEPIVNWNGGYKGTDASKYRSFRVVGNSLQGINDKGSLDFDYLHIGLVGVHDYELFWKKLSWLLEKTKFGPVSDCDVIGSMLYETKFSLQEFSSWLDVGDVESLGKAREKIKDKFSNLDKLGESIYLFKDIVVKFYADKKTVSDRIKRAKHLTGVVPKDIVSLGNFYSYKYVEGETFPHVATVDNFKKLLAWLNRELWRPVRETSSQKFHQACYKFYYTKTLQRVESFMKSNLLEDSQHIINGVKVPSFAQIIKQIDFDKLCTTDQRTFHGDLVLDNIVKTNNGFVLLDWRQDFGGLTKAGDMYYDLAKLNHGLVINHDIINKNLYSVEVDNGSVKCDILRRDSVVRCQKILDQFLKWESLDKSKIDVLTGLVWLNMSPLHHHPFNLFLYFYGKLQLWQALQERNLN</sequence>
<proteinExistence type="predicted"/>
<evidence type="ECO:0000313" key="2">
    <source>
        <dbReference type="Proteomes" id="UP000178176"/>
    </source>
</evidence>
<dbReference type="EMBL" id="MEXH01000021">
    <property type="protein sequence ID" value="OGC92128.1"/>
    <property type="molecule type" value="Genomic_DNA"/>
</dbReference>
<accession>A0A1F4YE47</accession>
<dbReference type="Proteomes" id="UP000178176">
    <property type="component" value="Unassembled WGS sequence"/>
</dbReference>
<organism evidence="1 2">
    <name type="scientific">Candidatus Amesbacteria bacterium RIFCSPHIGHO2_01_FULL_48_32b</name>
    <dbReference type="NCBI Taxonomy" id="1797253"/>
    <lineage>
        <taxon>Bacteria</taxon>
        <taxon>Candidatus Amesiibacteriota</taxon>
    </lineage>
</organism>
<evidence type="ECO:0008006" key="3">
    <source>
        <dbReference type="Google" id="ProtNLM"/>
    </source>
</evidence>
<dbReference type="AlphaFoldDB" id="A0A1F4YE47"/>
<dbReference type="InterPro" id="IPR029044">
    <property type="entry name" value="Nucleotide-diphossugar_trans"/>
</dbReference>
<comment type="caution">
    <text evidence="1">The sequence shown here is derived from an EMBL/GenBank/DDBJ whole genome shotgun (WGS) entry which is preliminary data.</text>
</comment>
<dbReference type="SUPFAM" id="SSF56112">
    <property type="entry name" value="Protein kinase-like (PK-like)"/>
    <property type="match status" value="1"/>
</dbReference>
<evidence type="ECO:0000313" key="1">
    <source>
        <dbReference type="EMBL" id="OGC92128.1"/>
    </source>
</evidence>
<dbReference type="Gene3D" id="3.90.550.10">
    <property type="entry name" value="Spore Coat Polysaccharide Biosynthesis Protein SpsA, Chain A"/>
    <property type="match status" value="1"/>
</dbReference>
<protein>
    <recommendedName>
        <fullName evidence="3">MobA-like NTP transferase domain-containing protein</fullName>
    </recommendedName>
</protein>
<dbReference type="InterPro" id="IPR011009">
    <property type="entry name" value="Kinase-like_dom_sf"/>
</dbReference>